<organism evidence="1 2">
    <name type="scientific">Trichocladium antarcticum</name>
    <dbReference type="NCBI Taxonomy" id="1450529"/>
    <lineage>
        <taxon>Eukaryota</taxon>
        <taxon>Fungi</taxon>
        <taxon>Dikarya</taxon>
        <taxon>Ascomycota</taxon>
        <taxon>Pezizomycotina</taxon>
        <taxon>Sordariomycetes</taxon>
        <taxon>Sordariomycetidae</taxon>
        <taxon>Sordariales</taxon>
        <taxon>Chaetomiaceae</taxon>
        <taxon>Trichocladium</taxon>
    </lineage>
</organism>
<keyword evidence="2" id="KW-1185">Reference proteome</keyword>
<comment type="caution">
    <text evidence="1">The sequence shown here is derived from an EMBL/GenBank/DDBJ whole genome shotgun (WGS) entry which is preliminary data.</text>
</comment>
<evidence type="ECO:0000313" key="1">
    <source>
        <dbReference type="EMBL" id="KAK4134547.1"/>
    </source>
</evidence>
<proteinExistence type="predicted"/>
<reference evidence="1" key="1">
    <citation type="journal article" date="2023" name="Mol. Phylogenet. Evol.">
        <title>Genome-scale phylogeny and comparative genomics of the fungal order Sordariales.</title>
        <authorList>
            <person name="Hensen N."/>
            <person name="Bonometti L."/>
            <person name="Westerberg I."/>
            <person name="Brannstrom I.O."/>
            <person name="Guillou S."/>
            <person name="Cros-Aarteil S."/>
            <person name="Calhoun S."/>
            <person name="Haridas S."/>
            <person name="Kuo A."/>
            <person name="Mondo S."/>
            <person name="Pangilinan J."/>
            <person name="Riley R."/>
            <person name="LaButti K."/>
            <person name="Andreopoulos B."/>
            <person name="Lipzen A."/>
            <person name="Chen C."/>
            <person name="Yan M."/>
            <person name="Daum C."/>
            <person name="Ng V."/>
            <person name="Clum A."/>
            <person name="Steindorff A."/>
            <person name="Ohm R.A."/>
            <person name="Martin F."/>
            <person name="Silar P."/>
            <person name="Natvig D.O."/>
            <person name="Lalanne C."/>
            <person name="Gautier V."/>
            <person name="Ament-Velasquez S.L."/>
            <person name="Kruys A."/>
            <person name="Hutchinson M.I."/>
            <person name="Powell A.J."/>
            <person name="Barry K."/>
            <person name="Miller A.N."/>
            <person name="Grigoriev I.V."/>
            <person name="Debuchy R."/>
            <person name="Gladieux P."/>
            <person name="Hiltunen Thoren M."/>
            <person name="Johannesson H."/>
        </authorList>
    </citation>
    <scope>NUCLEOTIDE SEQUENCE</scope>
    <source>
        <strain evidence="1">CBS 123565</strain>
    </source>
</reference>
<dbReference type="Proteomes" id="UP001304895">
    <property type="component" value="Unassembled WGS sequence"/>
</dbReference>
<accession>A0AAN6UK76</accession>
<evidence type="ECO:0000313" key="2">
    <source>
        <dbReference type="Proteomes" id="UP001304895"/>
    </source>
</evidence>
<dbReference type="EMBL" id="MU853408">
    <property type="protein sequence ID" value="KAK4134547.1"/>
    <property type="molecule type" value="Genomic_DNA"/>
</dbReference>
<reference evidence="1" key="2">
    <citation type="submission" date="2023-05" db="EMBL/GenBank/DDBJ databases">
        <authorList>
            <consortium name="Lawrence Berkeley National Laboratory"/>
            <person name="Steindorff A."/>
            <person name="Hensen N."/>
            <person name="Bonometti L."/>
            <person name="Westerberg I."/>
            <person name="Brannstrom I.O."/>
            <person name="Guillou S."/>
            <person name="Cros-Aarteil S."/>
            <person name="Calhoun S."/>
            <person name="Haridas S."/>
            <person name="Kuo A."/>
            <person name="Mondo S."/>
            <person name="Pangilinan J."/>
            <person name="Riley R."/>
            <person name="Labutti K."/>
            <person name="Andreopoulos B."/>
            <person name="Lipzen A."/>
            <person name="Chen C."/>
            <person name="Yanf M."/>
            <person name="Daum C."/>
            <person name="Ng V."/>
            <person name="Clum A."/>
            <person name="Ohm R."/>
            <person name="Martin F."/>
            <person name="Silar P."/>
            <person name="Natvig D."/>
            <person name="Lalanne C."/>
            <person name="Gautier V."/>
            <person name="Ament-Velasquez S.L."/>
            <person name="Kruys A."/>
            <person name="Hutchinson M.I."/>
            <person name="Powell A.J."/>
            <person name="Barry K."/>
            <person name="Miller A.N."/>
            <person name="Grigoriev I.V."/>
            <person name="Debuchy R."/>
            <person name="Gladieux P."/>
            <person name="Thoren M.H."/>
            <person name="Johannesson H."/>
        </authorList>
    </citation>
    <scope>NUCLEOTIDE SEQUENCE</scope>
    <source>
        <strain evidence="1">CBS 123565</strain>
    </source>
</reference>
<gene>
    <name evidence="1" type="ORF">BT67DRAFT_441718</name>
</gene>
<dbReference type="AlphaFoldDB" id="A0AAN6UK76"/>
<sequence>MPSSQKRSLGPQAQSVTALSPRAETCCFSFLPFASPQIESGRLHPEKLGTYHKAPPHSGKTVLATIPRCQQRFVPKIILVLFSADRVF</sequence>
<protein>
    <submittedName>
        <fullName evidence="1">Uncharacterized protein</fullName>
    </submittedName>
</protein>
<name>A0AAN6UK76_9PEZI</name>